<keyword evidence="2" id="KW-1185">Reference proteome</keyword>
<organism evidence="1 2">
    <name type="scientific">Thermogutta terrifontis</name>
    <dbReference type="NCBI Taxonomy" id="1331910"/>
    <lineage>
        <taxon>Bacteria</taxon>
        <taxon>Pseudomonadati</taxon>
        <taxon>Planctomycetota</taxon>
        <taxon>Planctomycetia</taxon>
        <taxon>Pirellulales</taxon>
        <taxon>Thermoguttaceae</taxon>
        <taxon>Thermogutta</taxon>
    </lineage>
</organism>
<evidence type="ECO:0000313" key="2">
    <source>
        <dbReference type="Proteomes" id="UP000215086"/>
    </source>
</evidence>
<reference evidence="1 2" key="1">
    <citation type="journal article" name="Front. Microbiol.">
        <title>Sugar Metabolism of the First Thermophilic Planctomycete Thermogutta terrifontis: Comparative Genomic and Transcriptomic Approaches.</title>
        <authorList>
            <person name="Elcheninov A.G."/>
            <person name="Menzel P."/>
            <person name="Gudbergsdottir S.R."/>
            <person name="Slesarev A.I."/>
            <person name="Kadnikov V.V."/>
            <person name="Krogh A."/>
            <person name="Bonch-Osmolovskaya E.A."/>
            <person name="Peng X."/>
            <person name="Kublanov I.V."/>
        </authorList>
    </citation>
    <scope>NUCLEOTIDE SEQUENCE [LARGE SCALE GENOMIC DNA]</scope>
    <source>
        <strain evidence="1 2">R1</strain>
    </source>
</reference>
<accession>A0A286RIE8</accession>
<dbReference type="EMBL" id="CP018477">
    <property type="protein sequence ID" value="ASV75733.1"/>
    <property type="molecule type" value="Genomic_DNA"/>
</dbReference>
<name>A0A286RIE8_9BACT</name>
<proteinExistence type="predicted"/>
<dbReference type="Proteomes" id="UP000215086">
    <property type="component" value="Chromosome"/>
</dbReference>
<sequence length="37" mass="4292">MSSHRFLQKWGWISLPRSNGQFCPVSPQDHLRARPGN</sequence>
<gene>
    <name evidence="1" type="ORF">THTE_3131</name>
</gene>
<protein>
    <submittedName>
        <fullName evidence="1">Uncharacterized protein</fullName>
    </submittedName>
</protein>
<evidence type="ECO:0000313" key="1">
    <source>
        <dbReference type="EMBL" id="ASV75733.1"/>
    </source>
</evidence>
<dbReference type="AlphaFoldDB" id="A0A286RIE8"/>
<dbReference type="KEGG" id="ttf:THTE_3131"/>